<reference evidence="2" key="1">
    <citation type="submission" date="2015-11" db="EMBL/GenBank/DDBJ databases">
        <authorList>
            <person name="Seth-Smith H.M.B."/>
        </authorList>
    </citation>
    <scope>NUCLEOTIDE SEQUENCE [LARGE SCALE GENOMIC DNA]</scope>
    <source>
        <strain evidence="2">2013Ark11</strain>
    </source>
</reference>
<protein>
    <submittedName>
        <fullName evidence="1">Uncharacterized protein</fullName>
    </submittedName>
</protein>
<dbReference type="EMBL" id="LN906597">
    <property type="protein sequence ID" value="CUT17943.1"/>
    <property type="molecule type" value="Genomic_DNA"/>
</dbReference>
<sequence length="785" mass="91705">MILTDCDEDHLSDRSYDFRNDSSINSPESSPSSKVSELVQIDCSFVDVNPIVISEIISSIHSKNSSQYKSAMNFLLESCMSKSLEYLSLLKVEPLTSSEKINFDPNPDRDEYIIKNKNEYGRLQYMCDYFKYYMTGNCLEVVSPTDEFIVNCIEEKRCAERINVIKRKTNADKCHRYEAKYGPTVNVPPIGTDYRILYTRTGYSLKLLLEKFMQSEIYADRKKFTNPGLISKFIVPGSGSAKKLIINNGMIKKIRASSNNCISASDWYASSFMKYHLFLGEKFQQISCAKKSIVNESSNLNNIINAKKSLRDADLKTRDMIINSLMKYYLSLKDKFEYIYRCRFNSESEFTKEFDLPVPKELSLLEQKLSSEEYHHKIDSDMKIVRSRMNNYLSKIDYKDRESREFYKEKNMILIKNKYKTYTIKYEDTENTSTVRLHKKYESETVKDEGINIFTRKISRSIVITGSCLIPLKSSNFISGINISSITKQIDPGLVDHRSIADIICSIDNNDIHRYKSAINIFTARFMSRSLQYVRALNVDLPYCNDSYYNDYHSDPDLDEYIVQSEGEYKRLQYMCDYFKYYILESQLESLAYEETSIREDLPLLSTINTEEEKHGPHTGIEFSAEEYDLLIKSIKIECLQLMENRKKLIFDIDKHKTKIKLLLRPLDCPVRDELIKCLMEYYLLIIDKFESIADLEFKNINRPLTEKFILPVPKVAAEIVHREIHTRQTVYGYNVAFRENFFCDENNCLCTDNHGYSPFTAIRRLIMETVADRMKNYLLSLNNE</sequence>
<proteinExistence type="predicted"/>
<accession>A0A0S4M2D2</accession>
<keyword evidence="2" id="KW-1185">Reference proteome</keyword>
<name>A0A0S4M2D2_9BURK</name>
<dbReference type="AlphaFoldDB" id="A0A0S4M2D2"/>
<evidence type="ECO:0000313" key="2">
    <source>
        <dbReference type="Proteomes" id="UP000198651"/>
    </source>
</evidence>
<organism evidence="1 2">
    <name type="scientific">Candidatus Ichthyocystis hellenicum</name>
    <dbReference type="NCBI Taxonomy" id="1561003"/>
    <lineage>
        <taxon>Bacteria</taxon>
        <taxon>Pseudomonadati</taxon>
        <taxon>Pseudomonadota</taxon>
        <taxon>Betaproteobacteria</taxon>
        <taxon>Burkholderiales</taxon>
        <taxon>Candidatus Ichthyocystis</taxon>
    </lineage>
</organism>
<dbReference type="Proteomes" id="UP000198651">
    <property type="component" value="Chromosome I"/>
</dbReference>
<gene>
    <name evidence="1" type="ORF">Ark11_1130</name>
</gene>
<evidence type="ECO:0000313" key="1">
    <source>
        <dbReference type="EMBL" id="CUT17943.1"/>
    </source>
</evidence>